<evidence type="ECO:0000313" key="4">
    <source>
        <dbReference type="Proteomes" id="UP000027456"/>
    </source>
</evidence>
<gene>
    <name evidence="3" type="ORF">V565_098390</name>
</gene>
<keyword evidence="4" id="KW-1185">Reference proteome</keyword>
<dbReference type="InterPro" id="IPR011333">
    <property type="entry name" value="SKP1/BTB/POZ_sf"/>
</dbReference>
<accession>A0A074RRL9</accession>
<dbReference type="EMBL" id="AZST01000352">
    <property type="protein sequence ID" value="KEP49544.1"/>
    <property type="molecule type" value="Genomic_DNA"/>
</dbReference>
<comment type="caution">
    <text evidence="3">The sequence shown here is derived from an EMBL/GenBank/DDBJ whole genome shotgun (WGS) entry which is preliminary data.</text>
</comment>
<protein>
    <submittedName>
        <fullName evidence="3">BTB/POZ domain protein</fullName>
    </submittedName>
</protein>
<feature type="region of interest" description="Disordered" evidence="1">
    <location>
        <begin position="1"/>
        <end position="32"/>
    </location>
</feature>
<organism evidence="3 4">
    <name type="scientific">Rhizoctonia solani 123E</name>
    <dbReference type="NCBI Taxonomy" id="1423351"/>
    <lineage>
        <taxon>Eukaryota</taxon>
        <taxon>Fungi</taxon>
        <taxon>Dikarya</taxon>
        <taxon>Basidiomycota</taxon>
        <taxon>Agaricomycotina</taxon>
        <taxon>Agaricomycetes</taxon>
        <taxon>Cantharellales</taxon>
        <taxon>Ceratobasidiaceae</taxon>
        <taxon>Rhizoctonia</taxon>
    </lineage>
</organism>
<feature type="compositionally biased region" description="Low complexity" evidence="1">
    <location>
        <begin position="7"/>
        <end position="17"/>
    </location>
</feature>
<reference evidence="3 4" key="1">
    <citation type="submission" date="2013-12" db="EMBL/GenBank/DDBJ databases">
        <authorList>
            <person name="Cubeta M."/>
            <person name="Pakala S."/>
            <person name="Fedorova N."/>
            <person name="Thomas E."/>
            <person name="Dean R."/>
            <person name="Jabaji S."/>
            <person name="Neate S."/>
            <person name="Toda T."/>
            <person name="Tavantzis S."/>
            <person name="Vilgalys R."/>
            <person name="Bharathan N."/>
            <person name="Pakala S."/>
            <person name="Losada L.S."/>
            <person name="Zafar N."/>
            <person name="Nierman W."/>
        </authorList>
    </citation>
    <scope>NUCLEOTIDE SEQUENCE [LARGE SCALE GENOMIC DNA]</scope>
    <source>
        <strain evidence="3 4">123E</strain>
    </source>
</reference>
<evidence type="ECO:0000259" key="2">
    <source>
        <dbReference type="PROSITE" id="PS50097"/>
    </source>
</evidence>
<sequence length="415" mass="47126">MPKRSSNANGAKKTGTGTRKRAKKEQTESNPIPTIRDSKYYFEDGSVTIRVRDVVFKVHASLLKAHSEDFCNNYNLCTNRDDTLVFGGTCDEDAIVIPDIEPSQFRNLMKVIYCLPSNSLALTLNAPNAVVGNFDSCLDIALLSHKFAMENLEQWAKQQLTTLVTDSGKELADGFDDYQLREDDAQTQDDLQTEWDGVGIPPAASYGRFRFVEAICYAKTISDEDLFHGILVAAQCCYACSNVEFALSFFRIKDIHKKAPSLYGFLFLLLLQFGNSVWMRDEFTQEDRMALFSAQSFLTPLPQTLKKSVLTPLFEKSRTEDFLGILDEHKHEKCPGEIASHWAKAFPVSYYKEVNSAQFSASIDTLVKLPSRRFDLATRLRYIKCQPCRVKILKQLDRDIQELYSRVGGYYKAYD</sequence>
<dbReference type="Proteomes" id="UP000027456">
    <property type="component" value="Unassembled WGS sequence"/>
</dbReference>
<dbReference type="Pfam" id="PF00651">
    <property type="entry name" value="BTB"/>
    <property type="match status" value="1"/>
</dbReference>
<feature type="domain" description="BTB" evidence="2">
    <location>
        <begin position="45"/>
        <end position="113"/>
    </location>
</feature>
<dbReference type="InterPro" id="IPR000210">
    <property type="entry name" value="BTB/POZ_dom"/>
</dbReference>
<dbReference type="CDD" id="cd18186">
    <property type="entry name" value="BTB_POZ_ZBTB_KLHL-like"/>
    <property type="match status" value="1"/>
</dbReference>
<dbReference type="HOGENOM" id="CLU_035840_0_0_1"/>
<dbReference type="Gene3D" id="3.30.710.10">
    <property type="entry name" value="Potassium Channel Kv1.1, Chain A"/>
    <property type="match status" value="1"/>
</dbReference>
<dbReference type="OrthoDB" id="3238373at2759"/>
<dbReference type="PROSITE" id="PS50097">
    <property type="entry name" value="BTB"/>
    <property type="match status" value="1"/>
</dbReference>
<dbReference type="AlphaFoldDB" id="A0A074RRL9"/>
<dbReference type="SUPFAM" id="SSF54695">
    <property type="entry name" value="POZ domain"/>
    <property type="match status" value="1"/>
</dbReference>
<name>A0A074RRL9_9AGAM</name>
<evidence type="ECO:0000256" key="1">
    <source>
        <dbReference type="SAM" id="MobiDB-lite"/>
    </source>
</evidence>
<proteinExistence type="predicted"/>
<evidence type="ECO:0000313" key="3">
    <source>
        <dbReference type="EMBL" id="KEP49544.1"/>
    </source>
</evidence>